<evidence type="ECO:0000256" key="1">
    <source>
        <dbReference type="SAM" id="MobiDB-lite"/>
    </source>
</evidence>
<proteinExistence type="predicted"/>
<evidence type="ECO:0000313" key="3">
    <source>
        <dbReference type="Proteomes" id="UP001205311"/>
    </source>
</evidence>
<dbReference type="Gene3D" id="3.30.1050.30">
    <property type="match status" value="1"/>
</dbReference>
<accession>A0ABT1HYV4</accession>
<dbReference type="InterPro" id="IPR029063">
    <property type="entry name" value="SAM-dependent_MTases_sf"/>
</dbReference>
<comment type="caution">
    <text evidence="2">The sequence shown here is derived from an EMBL/GenBank/DDBJ whole genome shotgun (WGS) entry which is preliminary data.</text>
</comment>
<dbReference type="Proteomes" id="UP001205311">
    <property type="component" value="Unassembled WGS sequence"/>
</dbReference>
<reference evidence="2 3" key="1">
    <citation type="submission" date="2022-06" db="EMBL/GenBank/DDBJ databases">
        <title>Genomic Encyclopedia of Archaeal and Bacterial Type Strains, Phase II (KMG-II): from individual species to whole genera.</title>
        <authorList>
            <person name="Goeker M."/>
        </authorList>
    </citation>
    <scope>NUCLEOTIDE SEQUENCE [LARGE SCALE GENOMIC DNA]</scope>
    <source>
        <strain evidence="2 3">DSM 40477</strain>
    </source>
</reference>
<dbReference type="EMBL" id="JAMTCP010000030">
    <property type="protein sequence ID" value="MCP2260707.1"/>
    <property type="molecule type" value="Genomic_DNA"/>
</dbReference>
<evidence type="ECO:0000313" key="2">
    <source>
        <dbReference type="EMBL" id="MCP2260707.1"/>
    </source>
</evidence>
<name>A0ABT1HYV4_STRSD</name>
<feature type="region of interest" description="Disordered" evidence="1">
    <location>
        <begin position="395"/>
        <end position="422"/>
    </location>
</feature>
<organism evidence="2 3">
    <name type="scientific">Streptoalloteichus tenebrarius (strain ATCC 17920 / DSM 40477 / JCM 4838 / CBS 697.72 / NBRC 16177 / NCIMB 11028 / NRRL B-12390 / A12253. 1 / ISP 5477)</name>
    <name type="common">Streptomyces tenebrarius</name>
    <dbReference type="NCBI Taxonomy" id="1933"/>
    <lineage>
        <taxon>Bacteria</taxon>
        <taxon>Bacillati</taxon>
        <taxon>Actinomycetota</taxon>
        <taxon>Actinomycetes</taxon>
        <taxon>Pseudonocardiales</taxon>
        <taxon>Pseudonocardiaceae</taxon>
        <taxon>Streptoalloteichus</taxon>
    </lineage>
</organism>
<feature type="compositionally biased region" description="Low complexity" evidence="1">
    <location>
        <begin position="408"/>
        <end position="422"/>
    </location>
</feature>
<gene>
    <name evidence="2" type="ORF">LX15_004427</name>
</gene>
<dbReference type="SUPFAM" id="SSF53335">
    <property type="entry name" value="S-adenosyl-L-methionine-dependent methyltransferases"/>
    <property type="match status" value="1"/>
</dbReference>
<keyword evidence="3" id="KW-1185">Reference proteome</keyword>
<sequence>MPTNGDPQLVELLLRTADGRDEEILQLANRTTFRPVLEVLFAEVMLDLLPEGDRRALVIHLDVDAGSYAHGYRVRVDGDDVSVEALPFSTGDRPAPAADVDVHLVTTLIEFVGLYRAVFGAEAARDGHRTVGDLFAAGSRVADLDWRELFARRADERADLTRLAVRLNVDKWGTSWYTPHYHRFFQTLRERPVKILEIGIGGYADPNAGGASLQMWKRYFPRGLVYGLDIADKSGIDTRRVRTFRGDQGDPEFLRRVIREIGPVDVVVDDGSHFCHHQIISFQTLFPHVAAGGFYAIEDLLTSYWPGFGGSSTEPDNPRGTVGYLKSLVHGLNHEEFLLDDYEPSYTDLNIVGIYFAHNVAIVEKGRNQEGSPGYLVPDEIKRAGLEDVPFEEWGPGFGKVRDENEATDATDATGPAGTAGV</sequence>
<dbReference type="RefSeq" id="WP_301305051.1">
    <property type="nucleotide sequence ID" value="NZ_JAMTCP010000030.1"/>
</dbReference>
<dbReference type="Gene3D" id="3.40.50.150">
    <property type="entry name" value="Vaccinia Virus protein VP39"/>
    <property type="match status" value="1"/>
</dbReference>
<protein>
    <submittedName>
        <fullName evidence="2">Uncharacterized protein</fullName>
    </submittedName>
</protein>